<dbReference type="InterPro" id="IPR002575">
    <property type="entry name" value="Aminoglycoside_PTrfase"/>
</dbReference>
<organism evidence="2 3">
    <name type="scientific">Streptomyces niphimycinicus</name>
    <dbReference type="NCBI Taxonomy" id="2842201"/>
    <lineage>
        <taxon>Bacteria</taxon>
        <taxon>Bacillati</taxon>
        <taxon>Actinomycetota</taxon>
        <taxon>Actinomycetes</taxon>
        <taxon>Kitasatosporales</taxon>
        <taxon>Streptomycetaceae</taxon>
        <taxon>Streptomyces</taxon>
    </lineage>
</organism>
<dbReference type="Proteomes" id="UP000720508">
    <property type="component" value="Unassembled WGS sequence"/>
</dbReference>
<keyword evidence="3" id="KW-1185">Reference proteome</keyword>
<reference evidence="2 3" key="1">
    <citation type="submission" date="2021-06" db="EMBL/GenBank/DDBJ databases">
        <authorList>
            <person name="Pan X."/>
        </authorList>
    </citation>
    <scope>NUCLEOTIDE SEQUENCE [LARGE SCALE GENOMIC DNA]</scope>
    <source>
        <strain evidence="2 3">4503</strain>
    </source>
</reference>
<feature type="domain" description="Aminoglycoside phosphotransferase" evidence="1">
    <location>
        <begin position="38"/>
        <end position="242"/>
    </location>
</feature>
<evidence type="ECO:0000313" key="2">
    <source>
        <dbReference type="EMBL" id="MBU3862648.1"/>
    </source>
</evidence>
<evidence type="ECO:0000313" key="3">
    <source>
        <dbReference type="Proteomes" id="UP000720508"/>
    </source>
</evidence>
<dbReference type="Pfam" id="PF01636">
    <property type="entry name" value="APH"/>
    <property type="match status" value="1"/>
</dbReference>
<evidence type="ECO:0000259" key="1">
    <source>
        <dbReference type="Pfam" id="PF01636"/>
    </source>
</evidence>
<protein>
    <submittedName>
        <fullName evidence="2">Phosphotransferase</fullName>
    </submittedName>
</protein>
<comment type="caution">
    <text evidence="2">The sequence shown here is derived from an EMBL/GenBank/DDBJ whole genome shotgun (WGS) entry which is preliminary data.</text>
</comment>
<name>A0ABS6C711_9ACTN</name>
<accession>A0ABS6C711</accession>
<dbReference type="RefSeq" id="WP_216339040.1">
    <property type="nucleotide sequence ID" value="NZ_JAHLEM010000004.1"/>
</dbReference>
<proteinExistence type="predicted"/>
<sequence>MPSRPPRPPDVACPVEPHDTSAVAAAITLAYGITVRSVRRLAAGHGTTNYTALGPSGPLFVKQYPATADLAQEEAAIALAEDAVTGGVPVPGVLRTLGGRTVAVVGQRCLSVWEYLPGRTGDMSCAVRSRAAGNMLSRIHARFAEHPVLGTSSRLIRTWAGTGPDAVRERITRLLDMIAARPEHDDFDRRTMAILRERLALAHRLPALVHGLPPLTSQVIHGDYSVPNLVFRDDRLVAVLDFRPPNPFYSSYEIGRIALSPANVARHSNWSAIATELVSAYAGAHPAPRADDIVYSARVWLIHLLGSLYGARQHYGRAGPLQDQLDTFWFQRHRTVEVLLGHLDDIEDAFRTAVGRAG</sequence>
<gene>
    <name evidence="2" type="ORF">KN815_00485</name>
</gene>
<dbReference type="EMBL" id="JAHLEM010000004">
    <property type="protein sequence ID" value="MBU3862648.1"/>
    <property type="molecule type" value="Genomic_DNA"/>
</dbReference>